<dbReference type="EMBL" id="KV426199">
    <property type="protein sequence ID" value="KZV85117.1"/>
    <property type="molecule type" value="Genomic_DNA"/>
</dbReference>
<feature type="region of interest" description="Disordered" evidence="1">
    <location>
        <begin position="409"/>
        <end position="448"/>
    </location>
</feature>
<reference evidence="2 3" key="1">
    <citation type="journal article" date="2016" name="Mol. Biol. Evol.">
        <title>Comparative Genomics of Early-Diverging Mushroom-Forming Fungi Provides Insights into the Origins of Lignocellulose Decay Capabilities.</title>
        <authorList>
            <person name="Nagy L.G."/>
            <person name="Riley R."/>
            <person name="Tritt A."/>
            <person name="Adam C."/>
            <person name="Daum C."/>
            <person name="Floudas D."/>
            <person name="Sun H."/>
            <person name="Yadav J.S."/>
            <person name="Pangilinan J."/>
            <person name="Larsson K.H."/>
            <person name="Matsuura K."/>
            <person name="Barry K."/>
            <person name="Labutti K."/>
            <person name="Kuo R."/>
            <person name="Ohm R.A."/>
            <person name="Bhattacharya S.S."/>
            <person name="Shirouzu T."/>
            <person name="Yoshinaga Y."/>
            <person name="Martin F.M."/>
            <person name="Grigoriev I.V."/>
            <person name="Hibbett D.S."/>
        </authorList>
    </citation>
    <scope>NUCLEOTIDE SEQUENCE [LARGE SCALE GENOMIC DNA]</scope>
    <source>
        <strain evidence="2 3">HHB12029</strain>
    </source>
</reference>
<protein>
    <submittedName>
        <fullName evidence="2">Uncharacterized protein</fullName>
    </submittedName>
</protein>
<accession>A0A165DQF2</accession>
<evidence type="ECO:0000313" key="2">
    <source>
        <dbReference type="EMBL" id="KZV85117.1"/>
    </source>
</evidence>
<proteinExistence type="predicted"/>
<dbReference type="OrthoDB" id="27483at2759"/>
<organism evidence="2 3">
    <name type="scientific">Exidia glandulosa HHB12029</name>
    <dbReference type="NCBI Taxonomy" id="1314781"/>
    <lineage>
        <taxon>Eukaryota</taxon>
        <taxon>Fungi</taxon>
        <taxon>Dikarya</taxon>
        <taxon>Basidiomycota</taxon>
        <taxon>Agaricomycotina</taxon>
        <taxon>Agaricomycetes</taxon>
        <taxon>Auriculariales</taxon>
        <taxon>Exidiaceae</taxon>
        <taxon>Exidia</taxon>
    </lineage>
</organism>
<keyword evidence="3" id="KW-1185">Reference proteome</keyword>
<dbReference type="PANTHER" id="PTHR33099">
    <property type="entry name" value="FE2OG DIOXYGENASE DOMAIN-CONTAINING PROTEIN"/>
    <property type="match status" value="1"/>
</dbReference>
<dbReference type="PANTHER" id="PTHR33099:SF7">
    <property type="entry name" value="MYND-TYPE DOMAIN-CONTAINING PROTEIN"/>
    <property type="match status" value="1"/>
</dbReference>
<name>A0A165DQF2_EXIGL</name>
<dbReference type="Proteomes" id="UP000077266">
    <property type="component" value="Unassembled WGS sequence"/>
</dbReference>
<gene>
    <name evidence="2" type="ORF">EXIGLDRAFT_841681</name>
</gene>
<feature type="compositionally biased region" description="Acidic residues" evidence="1">
    <location>
        <begin position="420"/>
        <end position="448"/>
    </location>
</feature>
<evidence type="ECO:0000313" key="3">
    <source>
        <dbReference type="Proteomes" id="UP000077266"/>
    </source>
</evidence>
<dbReference type="InParanoid" id="A0A165DQF2"/>
<evidence type="ECO:0000256" key="1">
    <source>
        <dbReference type="SAM" id="MobiDB-lite"/>
    </source>
</evidence>
<dbReference type="AlphaFoldDB" id="A0A165DQF2"/>
<sequence length="448" mass="49231">MSVSLLTAVLERQPYCGEGVCSLPPDVLRVFLSREPWNVPLNKDAALQDLERLAGACGPDGELARADFAVNVDLASSGVLQAATDALLGLDAEEHTLKAELRMLHVQSSGYQLPAQSTSPNVFGCLLLTFPVTHTGGSTVVRSGTQELVHDPSAAAVAPDEHQVSWLAFRNDAERQSAPVQSGYRVTLSYDLHLVEKSVVTSRQLRMHARPILDVFRELLADPTFLPTGGRIGIPLQNEYAAPAKVEYKDPGRPIENVRQALRGVDYAFFLAAGAAGLRPKVLQVYSHDYDQGTFLVDRMFHGWDSDCTWMDADDFGEEMCKHGEKIESVKLDPMTDEVFARTPKKNLQWLKPYTDSKTVFRCTYPVSYGCRDGQMSTIDGYLVIVARVPPKDKRTGVVQDVMNWSYTATDADKSKTGTDDDAADDSDSDGDDSDEDMKDAEGSDDEE</sequence>